<accession>A0ABW0WQ47</accession>
<sequence>MSVHEIPDELITLERAAEQERARLAGLTGDDYNAQLRRWREASAAFHTAVTEHASTAQISRYELEQAVKKAVRHPEPKDDAADE</sequence>
<keyword evidence="2" id="KW-1185">Reference proteome</keyword>
<protein>
    <submittedName>
        <fullName evidence="1">Uncharacterized protein</fullName>
    </submittedName>
</protein>
<evidence type="ECO:0000313" key="1">
    <source>
        <dbReference type="EMBL" id="MFC5659735.1"/>
    </source>
</evidence>
<evidence type="ECO:0000313" key="2">
    <source>
        <dbReference type="Proteomes" id="UP001596065"/>
    </source>
</evidence>
<gene>
    <name evidence="1" type="ORF">ACFP3J_30215</name>
</gene>
<dbReference type="RefSeq" id="WP_344347733.1">
    <property type="nucleotide sequence ID" value="NZ_BAAASM010000012.1"/>
</dbReference>
<organism evidence="1 2">
    <name type="scientific">Streptomyces nogalater</name>
    <dbReference type="NCBI Taxonomy" id="38314"/>
    <lineage>
        <taxon>Bacteria</taxon>
        <taxon>Bacillati</taxon>
        <taxon>Actinomycetota</taxon>
        <taxon>Actinomycetes</taxon>
        <taxon>Kitasatosporales</taxon>
        <taxon>Streptomycetaceae</taxon>
        <taxon>Streptomyces</taxon>
    </lineage>
</organism>
<dbReference type="EMBL" id="JBHSOE010000073">
    <property type="protein sequence ID" value="MFC5659735.1"/>
    <property type="molecule type" value="Genomic_DNA"/>
</dbReference>
<proteinExistence type="predicted"/>
<reference evidence="2" key="1">
    <citation type="journal article" date="2019" name="Int. J. Syst. Evol. Microbiol.">
        <title>The Global Catalogue of Microorganisms (GCM) 10K type strain sequencing project: providing services to taxonomists for standard genome sequencing and annotation.</title>
        <authorList>
            <consortium name="The Broad Institute Genomics Platform"/>
            <consortium name="The Broad Institute Genome Sequencing Center for Infectious Disease"/>
            <person name="Wu L."/>
            <person name="Ma J."/>
        </authorList>
    </citation>
    <scope>NUCLEOTIDE SEQUENCE [LARGE SCALE GENOMIC DNA]</scope>
    <source>
        <strain evidence="2">KCTC 5701</strain>
    </source>
</reference>
<comment type="caution">
    <text evidence="1">The sequence shown here is derived from an EMBL/GenBank/DDBJ whole genome shotgun (WGS) entry which is preliminary data.</text>
</comment>
<name>A0ABW0WQ47_STRNO</name>
<dbReference type="Proteomes" id="UP001596065">
    <property type="component" value="Unassembled WGS sequence"/>
</dbReference>